<dbReference type="Gene3D" id="1.10.10.10">
    <property type="entry name" value="Winged helix-like DNA-binding domain superfamily/Winged helix DNA-binding domain"/>
    <property type="match status" value="2"/>
</dbReference>
<reference evidence="5 6" key="1">
    <citation type="submission" date="2017-09" db="EMBL/GenBank/DDBJ databases">
        <title>Depth-based differentiation of microbial function through sediment-hosted aquifers and enrichment of novel symbionts in the deep terrestrial subsurface.</title>
        <authorList>
            <person name="Probst A.J."/>
            <person name="Ladd B."/>
            <person name="Jarett J.K."/>
            <person name="Geller-Mcgrath D.E."/>
            <person name="Sieber C.M."/>
            <person name="Emerson J.B."/>
            <person name="Anantharaman K."/>
            <person name="Thomas B.C."/>
            <person name="Malmstrom R."/>
            <person name="Stieglmeier M."/>
            <person name="Klingl A."/>
            <person name="Woyke T."/>
            <person name="Ryan C.M."/>
            <person name="Banfield J.F."/>
        </authorList>
    </citation>
    <scope>NUCLEOTIDE SEQUENCE [LARGE SCALE GENOMIC DNA]</scope>
    <source>
        <strain evidence="5">CG10_big_fil_rev_8_21_14_0_10_48_11</strain>
    </source>
</reference>
<dbReference type="Proteomes" id="UP000231152">
    <property type="component" value="Unassembled WGS sequence"/>
</dbReference>
<keyword evidence="1" id="KW-0963">Cytoplasm</keyword>
<evidence type="ECO:0000256" key="2">
    <source>
        <dbReference type="ARBA" id="ARBA00022618"/>
    </source>
</evidence>
<organism evidence="5 6">
    <name type="scientific">Candidatus Uhrbacteria bacterium CG10_big_fil_rev_8_21_14_0_10_48_11</name>
    <dbReference type="NCBI Taxonomy" id="1975037"/>
    <lineage>
        <taxon>Bacteria</taxon>
        <taxon>Candidatus Uhriibacteriota</taxon>
    </lineage>
</organism>
<dbReference type="AlphaFoldDB" id="A0A2M8LEX6"/>
<protein>
    <submittedName>
        <fullName evidence="5">SMC-Scp complex subunit ScpB</fullName>
    </submittedName>
</protein>
<sequence length="197" mass="21793">MRPPMSLKHNIEAILFVASRPLTEKQLAGMLEAEVPDVSAAVNELGAEYTERQGGVQLLRNGAELQMVTASECGEVVQKFLKAETSGELTKPAIETLSIVAYRGPITKSDLEKIRGVNCSLILRNLMMRGLVIAEEDKRRLLTYYTIASYFVRHLGLTTLQELPDYASLHSPEVVERLLEEAAEQDEVSAPAEHANE</sequence>
<evidence type="ECO:0000256" key="4">
    <source>
        <dbReference type="ARBA" id="ARBA00023306"/>
    </source>
</evidence>
<dbReference type="InterPro" id="IPR036388">
    <property type="entry name" value="WH-like_DNA-bd_sf"/>
</dbReference>
<dbReference type="PANTHER" id="PTHR34298">
    <property type="entry name" value="SEGREGATION AND CONDENSATION PROTEIN B"/>
    <property type="match status" value="1"/>
</dbReference>
<dbReference type="PANTHER" id="PTHR34298:SF2">
    <property type="entry name" value="SEGREGATION AND CONDENSATION PROTEIN B"/>
    <property type="match status" value="1"/>
</dbReference>
<gene>
    <name evidence="5" type="primary">scpB</name>
    <name evidence="5" type="ORF">COV04_01505</name>
</gene>
<keyword evidence="4" id="KW-0131">Cell cycle</keyword>
<dbReference type="NCBIfam" id="TIGR00281">
    <property type="entry name" value="SMC-Scp complex subunit ScpB"/>
    <property type="match status" value="1"/>
</dbReference>
<evidence type="ECO:0000256" key="3">
    <source>
        <dbReference type="ARBA" id="ARBA00022829"/>
    </source>
</evidence>
<keyword evidence="3" id="KW-0159">Chromosome partition</keyword>
<dbReference type="Pfam" id="PF04079">
    <property type="entry name" value="SMC_ScpB"/>
    <property type="match status" value="1"/>
</dbReference>
<keyword evidence="2" id="KW-0132">Cell division</keyword>
<dbReference type="SUPFAM" id="SSF46785">
    <property type="entry name" value="Winged helix' DNA-binding domain"/>
    <property type="match status" value="2"/>
</dbReference>
<dbReference type="PIRSF" id="PIRSF019345">
    <property type="entry name" value="ScpB"/>
    <property type="match status" value="1"/>
</dbReference>
<proteinExistence type="predicted"/>
<comment type="caution">
    <text evidence="5">The sequence shown here is derived from an EMBL/GenBank/DDBJ whole genome shotgun (WGS) entry which is preliminary data.</text>
</comment>
<evidence type="ECO:0000313" key="5">
    <source>
        <dbReference type="EMBL" id="PJE76001.1"/>
    </source>
</evidence>
<dbReference type="InterPro" id="IPR036390">
    <property type="entry name" value="WH_DNA-bd_sf"/>
</dbReference>
<dbReference type="GO" id="GO:0051301">
    <property type="term" value="P:cell division"/>
    <property type="evidence" value="ECO:0007669"/>
    <property type="project" value="UniProtKB-KW"/>
</dbReference>
<dbReference type="GO" id="GO:0051304">
    <property type="term" value="P:chromosome separation"/>
    <property type="evidence" value="ECO:0007669"/>
    <property type="project" value="InterPro"/>
</dbReference>
<dbReference type="InterPro" id="IPR005234">
    <property type="entry name" value="ScpB_csome_segregation"/>
</dbReference>
<name>A0A2M8LEX6_9BACT</name>
<evidence type="ECO:0000313" key="6">
    <source>
        <dbReference type="Proteomes" id="UP000231152"/>
    </source>
</evidence>
<evidence type="ECO:0000256" key="1">
    <source>
        <dbReference type="ARBA" id="ARBA00022490"/>
    </source>
</evidence>
<accession>A0A2M8LEX6</accession>
<dbReference type="EMBL" id="PFET01000006">
    <property type="protein sequence ID" value="PJE76001.1"/>
    <property type="molecule type" value="Genomic_DNA"/>
</dbReference>